<evidence type="ECO:0000313" key="2">
    <source>
        <dbReference type="EMBL" id="WAR03134.1"/>
    </source>
</evidence>
<accession>A0ABY7E1T6</accession>
<name>A0ABY7E1T6_MYAAR</name>
<feature type="compositionally biased region" description="Polar residues" evidence="1">
    <location>
        <begin position="139"/>
        <end position="149"/>
    </location>
</feature>
<feature type="non-terminal residue" evidence="2">
    <location>
        <position position="1"/>
    </location>
</feature>
<feature type="region of interest" description="Disordered" evidence="1">
    <location>
        <begin position="25"/>
        <end position="47"/>
    </location>
</feature>
<protein>
    <submittedName>
        <fullName evidence="2">Uncharacterized protein</fullName>
    </submittedName>
</protein>
<feature type="non-terminal residue" evidence="2">
    <location>
        <position position="149"/>
    </location>
</feature>
<feature type="compositionally biased region" description="Low complexity" evidence="1">
    <location>
        <begin position="29"/>
        <end position="39"/>
    </location>
</feature>
<gene>
    <name evidence="2" type="ORF">MAR_009692</name>
</gene>
<dbReference type="Proteomes" id="UP001164746">
    <property type="component" value="Chromosome 4"/>
</dbReference>
<reference evidence="2" key="1">
    <citation type="submission" date="2022-11" db="EMBL/GenBank/DDBJ databases">
        <title>Centuries of genome instability and evolution in soft-shell clam transmissible cancer (bioRxiv).</title>
        <authorList>
            <person name="Hart S.F.M."/>
            <person name="Yonemitsu M.A."/>
            <person name="Giersch R.M."/>
            <person name="Beal B.F."/>
            <person name="Arriagada G."/>
            <person name="Davis B.W."/>
            <person name="Ostrander E.A."/>
            <person name="Goff S.P."/>
            <person name="Metzger M.J."/>
        </authorList>
    </citation>
    <scope>NUCLEOTIDE SEQUENCE</scope>
    <source>
        <strain evidence="2">MELC-2E11</strain>
        <tissue evidence="2">Siphon/mantle</tissue>
    </source>
</reference>
<feature type="region of interest" description="Disordered" evidence="1">
    <location>
        <begin position="110"/>
        <end position="149"/>
    </location>
</feature>
<proteinExistence type="predicted"/>
<keyword evidence="3" id="KW-1185">Reference proteome</keyword>
<evidence type="ECO:0000256" key="1">
    <source>
        <dbReference type="SAM" id="MobiDB-lite"/>
    </source>
</evidence>
<organism evidence="2 3">
    <name type="scientific">Mya arenaria</name>
    <name type="common">Soft-shell clam</name>
    <dbReference type="NCBI Taxonomy" id="6604"/>
    <lineage>
        <taxon>Eukaryota</taxon>
        <taxon>Metazoa</taxon>
        <taxon>Spiralia</taxon>
        <taxon>Lophotrochozoa</taxon>
        <taxon>Mollusca</taxon>
        <taxon>Bivalvia</taxon>
        <taxon>Autobranchia</taxon>
        <taxon>Heteroconchia</taxon>
        <taxon>Euheterodonta</taxon>
        <taxon>Imparidentia</taxon>
        <taxon>Neoheterodontei</taxon>
        <taxon>Myida</taxon>
        <taxon>Myoidea</taxon>
        <taxon>Myidae</taxon>
        <taxon>Mya</taxon>
    </lineage>
</organism>
<dbReference type="EMBL" id="CP111015">
    <property type="protein sequence ID" value="WAR03134.1"/>
    <property type="molecule type" value="Genomic_DNA"/>
</dbReference>
<sequence>SDLPPDIQQSVPEAVHDLGLCTHEPPDRSNSCVYSSSSSPGITKKGSQEDELCSWGICERAHCAGGYQRLTSVSRSNQEFKRPNKPAHYRVASPSVKHFPSCMKFQRDKRVVSPRKTQLYTRLSRPEESPSRESSCSSIQASTPTNSRS</sequence>
<evidence type="ECO:0000313" key="3">
    <source>
        <dbReference type="Proteomes" id="UP001164746"/>
    </source>
</evidence>